<comment type="caution">
    <text evidence="1">The sequence shown here is derived from an EMBL/GenBank/DDBJ whole genome shotgun (WGS) entry which is preliminary data.</text>
</comment>
<keyword evidence="2" id="KW-1185">Reference proteome</keyword>
<accession>A0A9P8FU16</accession>
<gene>
    <name evidence="1" type="ORF">KCU98_g7820</name>
</gene>
<dbReference type="AlphaFoldDB" id="A0A9P8FU16"/>
<proteinExistence type="predicted"/>
<dbReference type="EMBL" id="JAHFXS010000919">
    <property type="protein sequence ID" value="KAG9980922.1"/>
    <property type="molecule type" value="Genomic_DNA"/>
</dbReference>
<evidence type="ECO:0000313" key="1">
    <source>
        <dbReference type="EMBL" id="KAG9980922.1"/>
    </source>
</evidence>
<feature type="non-terminal residue" evidence="1">
    <location>
        <position position="1"/>
    </location>
</feature>
<reference evidence="1" key="2">
    <citation type="submission" date="2021-08" db="EMBL/GenBank/DDBJ databases">
        <authorList>
            <person name="Gostincar C."/>
            <person name="Sun X."/>
            <person name="Song Z."/>
            <person name="Gunde-Cimerman N."/>
        </authorList>
    </citation>
    <scope>NUCLEOTIDE SEQUENCE</scope>
    <source>
        <strain evidence="1">EXF-9298</strain>
    </source>
</reference>
<organism evidence="1 2">
    <name type="scientific">Aureobasidium melanogenum</name>
    <name type="common">Aureobasidium pullulans var. melanogenum</name>
    <dbReference type="NCBI Taxonomy" id="46634"/>
    <lineage>
        <taxon>Eukaryota</taxon>
        <taxon>Fungi</taxon>
        <taxon>Dikarya</taxon>
        <taxon>Ascomycota</taxon>
        <taxon>Pezizomycotina</taxon>
        <taxon>Dothideomycetes</taxon>
        <taxon>Dothideomycetidae</taxon>
        <taxon>Dothideales</taxon>
        <taxon>Saccotheciaceae</taxon>
        <taxon>Aureobasidium</taxon>
    </lineage>
</organism>
<protein>
    <submittedName>
        <fullName evidence="1">Uncharacterized protein</fullName>
    </submittedName>
</protein>
<sequence length="123" mass="14310">MSEIMALRTQITDNMEMLNYPDLQLCHFVLTVNHDNDDGDPFWHVFLDKPAHHPFSPHQHSVARGYCDIKFQGEGDTPEDAYKDLLKYTAEMLHRGYANPKDVIRFLMKSRHVDEVSIKQHSA</sequence>
<evidence type="ECO:0000313" key="2">
    <source>
        <dbReference type="Proteomes" id="UP000729357"/>
    </source>
</evidence>
<reference evidence="1" key="1">
    <citation type="journal article" date="2021" name="J Fungi (Basel)">
        <title>Virulence traits and population genomics of the black yeast Aureobasidium melanogenum.</title>
        <authorList>
            <person name="Cernosa A."/>
            <person name="Sun X."/>
            <person name="Gostincar C."/>
            <person name="Fang C."/>
            <person name="Gunde-Cimerman N."/>
            <person name="Song Z."/>
        </authorList>
    </citation>
    <scope>NUCLEOTIDE SEQUENCE</scope>
    <source>
        <strain evidence="1">EXF-9298</strain>
    </source>
</reference>
<name>A0A9P8FU16_AURME</name>
<dbReference type="Proteomes" id="UP000729357">
    <property type="component" value="Unassembled WGS sequence"/>
</dbReference>